<evidence type="ECO:0000313" key="3">
    <source>
        <dbReference type="EMBL" id="MFD3262960.1"/>
    </source>
</evidence>
<gene>
    <name evidence="3" type="ORF">OCL97_03155</name>
</gene>
<evidence type="ECO:0000313" key="4">
    <source>
        <dbReference type="Proteomes" id="UP001598130"/>
    </source>
</evidence>
<reference evidence="3 4" key="1">
    <citation type="submission" date="2022-09" db="EMBL/GenBank/DDBJ databases">
        <title>New species of Phenylobacterium.</title>
        <authorList>
            <person name="Mieszkin S."/>
        </authorList>
    </citation>
    <scope>NUCLEOTIDE SEQUENCE [LARGE SCALE GENOMIC DNA]</scope>
    <source>
        <strain evidence="3 4">HK31-G</strain>
    </source>
</reference>
<proteinExistence type="predicted"/>
<organism evidence="3 4">
    <name type="scientific">Phenylobacterium ferrooxidans</name>
    <dbReference type="NCBI Taxonomy" id="2982689"/>
    <lineage>
        <taxon>Bacteria</taxon>
        <taxon>Pseudomonadati</taxon>
        <taxon>Pseudomonadota</taxon>
        <taxon>Alphaproteobacteria</taxon>
        <taxon>Caulobacterales</taxon>
        <taxon>Caulobacteraceae</taxon>
        <taxon>Phenylobacterium</taxon>
    </lineage>
</organism>
<feature type="chain" id="PRO_5046519874" evidence="2">
    <location>
        <begin position="22"/>
        <end position="234"/>
    </location>
</feature>
<protein>
    <submittedName>
        <fullName evidence="3">Uncharacterized protein</fullName>
    </submittedName>
</protein>
<sequence>MDFVGLAAALAFIAVSPSAAAVTEKSADQFRQDAFSAAASPASSSIAADAGNAGSFRLAQSTECANPSDSDCNGEEDDSSTNSGEDNQFDAFHFEYLPSDQNILEQWYDFQNEVYVDNIPNHWGPPYANGLRTRMYGPGAPSAGCLGRGGAIMFSVKARALGCWRPAKAAPVRGLKVPALGPAAQRVLTNCRFSTGSVTLRKGAFACIATPRAVVRKAAKGAKGRASLGWPWLG</sequence>
<comment type="caution">
    <text evidence="3">The sequence shown here is derived from an EMBL/GenBank/DDBJ whole genome shotgun (WGS) entry which is preliminary data.</text>
</comment>
<dbReference type="RefSeq" id="WP_377367527.1">
    <property type="nucleotide sequence ID" value="NZ_JAOTJD010000003.1"/>
</dbReference>
<dbReference type="EMBL" id="JAOTJD010000003">
    <property type="protein sequence ID" value="MFD3262960.1"/>
    <property type="molecule type" value="Genomic_DNA"/>
</dbReference>
<feature type="region of interest" description="Disordered" evidence="1">
    <location>
        <begin position="65"/>
        <end position="85"/>
    </location>
</feature>
<accession>A0ABW6CIR3</accession>
<feature type="signal peptide" evidence="2">
    <location>
        <begin position="1"/>
        <end position="21"/>
    </location>
</feature>
<evidence type="ECO:0000256" key="1">
    <source>
        <dbReference type="SAM" id="MobiDB-lite"/>
    </source>
</evidence>
<keyword evidence="4" id="KW-1185">Reference proteome</keyword>
<name>A0ABW6CIR3_9CAUL</name>
<dbReference type="Proteomes" id="UP001598130">
    <property type="component" value="Unassembled WGS sequence"/>
</dbReference>
<keyword evidence="2" id="KW-0732">Signal</keyword>
<evidence type="ECO:0000256" key="2">
    <source>
        <dbReference type="SAM" id="SignalP"/>
    </source>
</evidence>